<feature type="region of interest" description="Disordered" evidence="2">
    <location>
        <begin position="588"/>
        <end position="615"/>
    </location>
</feature>
<dbReference type="InterPro" id="IPR036689">
    <property type="entry name" value="ESAT-6-like_sf"/>
</dbReference>
<proteinExistence type="predicted"/>
<reference evidence="4 5" key="1">
    <citation type="journal article" date="2019" name="Emerg. Microbes Infect.">
        <title>Comprehensive subspecies identification of 175 nontuberculous mycobacteria species based on 7547 genomic profiles.</title>
        <authorList>
            <person name="Matsumoto Y."/>
            <person name="Kinjo T."/>
            <person name="Motooka D."/>
            <person name="Nabeya D."/>
            <person name="Jung N."/>
            <person name="Uechi K."/>
            <person name="Horii T."/>
            <person name="Iida T."/>
            <person name="Fujita J."/>
            <person name="Nakamura S."/>
        </authorList>
    </citation>
    <scope>NUCLEOTIDE SEQUENCE [LARGE SCALE GENOMIC DNA]</scope>
    <source>
        <strain evidence="4 5">JCM 17423</strain>
    </source>
</reference>
<keyword evidence="1" id="KW-0175">Coiled coil</keyword>
<dbReference type="Gene3D" id="1.10.287.1060">
    <property type="entry name" value="ESAT-6-like"/>
    <property type="match status" value="1"/>
</dbReference>
<feature type="coiled-coil region" evidence="1">
    <location>
        <begin position="27"/>
        <end position="77"/>
    </location>
</feature>
<gene>
    <name evidence="4" type="ORF">MLIT_33800</name>
</gene>
<evidence type="ECO:0000256" key="1">
    <source>
        <dbReference type="SAM" id="Coils"/>
    </source>
</evidence>
<dbReference type="InterPro" id="IPR029058">
    <property type="entry name" value="AB_hydrolase_fold"/>
</dbReference>
<feature type="compositionally biased region" description="Basic and acidic residues" evidence="2">
    <location>
        <begin position="172"/>
        <end position="185"/>
    </location>
</feature>
<accession>A0AAD1MVC3</accession>
<dbReference type="RefSeq" id="WP_134054686.1">
    <property type="nucleotide sequence ID" value="NZ_AP022586.1"/>
</dbReference>
<sequence>MTVSLSVVEASDPNGLVDSAARIGEKISRLDTLMTQQRRALAELRANWQGKAASAAITRAEADLDQQEALRARLQALQTALQSGGSQLSSTRRGLLMVVNSLRATGWQVADDGTCTPPPYLPPVFTGLAMAWTAVVQKLLAQYSEIDTSTAAAITSALGGPVPQTPAGTLGDPRRLPDKETAPEDVKKWWDSLSQAEKDGLIAKHPPELGNLNGIPADVRDKVNQAVMNDDLNRVRDVAQRNGVTENEVIADPARYGLAQTDATRFYNARRTSEGLAHQRGSNPKDQRPAMLWGYQPLADNGQGRAAIAIGNPDTAANTAVIVPGTGSSVRDGWLSDGHDDAIHLYDQANTSNPGEPTAVIMWMGYDAPDGFTDTRVANPDLARAGGELLAADVNGLAATHTGPSHVTVIGHSYGSTTVADAFAGSGMKANDAVLIGSPGTDLAKSAEDFHLDGGKVYVGAASTDPVSWIGMPGDLPADWLNRELGYPVGPDAGLGTDPAGDEFGSVRFRAEVAGEDGLDVHDHSHYYDLGSESMRAMTDIASGNSERLAEEDLIAEGRRQPHITTPDHIDLPFGGRVPLPHLDTDIPGSPAFIDPEAGRPGSSVTTDHDYKPAG</sequence>
<evidence type="ECO:0000313" key="4">
    <source>
        <dbReference type="EMBL" id="BBY17788.1"/>
    </source>
</evidence>
<evidence type="ECO:0000259" key="3">
    <source>
        <dbReference type="Pfam" id="PF06259"/>
    </source>
</evidence>
<name>A0AAD1MVC3_9MYCO</name>
<protein>
    <recommendedName>
        <fullName evidence="3">DUF1023 domain-containing protein</fullName>
    </recommendedName>
</protein>
<dbReference type="EMBL" id="AP022586">
    <property type="protein sequence ID" value="BBY17788.1"/>
    <property type="molecule type" value="Genomic_DNA"/>
</dbReference>
<dbReference type="SUPFAM" id="SSF140453">
    <property type="entry name" value="EsxAB dimer-like"/>
    <property type="match status" value="1"/>
</dbReference>
<dbReference type="InterPro" id="IPR010427">
    <property type="entry name" value="DUF1023"/>
</dbReference>
<dbReference type="SUPFAM" id="SSF53474">
    <property type="entry name" value="alpha/beta-Hydrolases"/>
    <property type="match status" value="1"/>
</dbReference>
<dbReference type="Pfam" id="PF06259">
    <property type="entry name" value="Abhydrolase_8"/>
    <property type="match status" value="1"/>
</dbReference>
<evidence type="ECO:0000313" key="5">
    <source>
        <dbReference type="Proteomes" id="UP000466607"/>
    </source>
</evidence>
<organism evidence="4 5">
    <name type="scientific">Mycolicibacterium litorale</name>
    <dbReference type="NCBI Taxonomy" id="758802"/>
    <lineage>
        <taxon>Bacteria</taxon>
        <taxon>Bacillati</taxon>
        <taxon>Actinomycetota</taxon>
        <taxon>Actinomycetes</taxon>
        <taxon>Mycobacteriales</taxon>
        <taxon>Mycobacteriaceae</taxon>
        <taxon>Mycolicibacterium</taxon>
    </lineage>
</organism>
<dbReference type="Proteomes" id="UP000466607">
    <property type="component" value="Chromosome"/>
</dbReference>
<dbReference type="AlphaFoldDB" id="A0AAD1MVC3"/>
<feature type="region of interest" description="Disordered" evidence="2">
    <location>
        <begin position="157"/>
        <end position="185"/>
    </location>
</feature>
<feature type="domain" description="DUF1023" evidence="3">
    <location>
        <begin position="301"/>
        <end position="468"/>
    </location>
</feature>
<keyword evidence="5" id="KW-1185">Reference proteome</keyword>
<evidence type="ECO:0000256" key="2">
    <source>
        <dbReference type="SAM" id="MobiDB-lite"/>
    </source>
</evidence>